<dbReference type="Proteomes" id="UP000242700">
    <property type="component" value="Unassembled WGS sequence"/>
</dbReference>
<sequence>MVVCQNCGEEVLEGTRVCPTCGEFMRDEDNVTDSNGLLQERSPEEEYLNGPGKKNKFEDLPEENYPEEELKEKEKKEKSDFGRTDE</sequence>
<dbReference type="InterPro" id="IPR026870">
    <property type="entry name" value="Zinc_ribbon_dom"/>
</dbReference>
<evidence type="ECO:0000256" key="1">
    <source>
        <dbReference type="SAM" id="MobiDB-lite"/>
    </source>
</evidence>
<reference evidence="4" key="1">
    <citation type="submission" date="2016-10" db="EMBL/GenBank/DDBJ databases">
        <authorList>
            <person name="Varghese N."/>
            <person name="Submissions S."/>
        </authorList>
    </citation>
    <scope>NUCLEOTIDE SEQUENCE [LARGE SCALE GENOMIC DNA]</scope>
    <source>
        <strain evidence="4">CGMCC 1.8911</strain>
    </source>
</reference>
<protein>
    <recommendedName>
        <fullName evidence="2">Zinc-ribbon domain-containing protein</fullName>
    </recommendedName>
</protein>
<gene>
    <name evidence="3" type="ORF">SAMN05216187_11158</name>
</gene>
<dbReference type="STRING" id="586411.SAMN05216187_11158"/>
<dbReference type="AlphaFoldDB" id="A0A1G9DAF1"/>
<accession>A0A1G9DAF1</accession>
<dbReference type="Pfam" id="PF13240">
    <property type="entry name" value="Zn_Ribbon_1"/>
    <property type="match status" value="1"/>
</dbReference>
<proteinExistence type="predicted"/>
<feature type="region of interest" description="Disordered" evidence="1">
    <location>
        <begin position="25"/>
        <end position="86"/>
    </location>
</feature>
<dbReference type="EMBL" id="FNFI01000011">
    <property type="protein sequence ID" value="SDK60869.1"/>
    <property type="molecule type" value="Genomic_DNA"/>
</dbReference>
<evidence type="ECO:0000259" key="2">
    <source>
        <dbReference type="Pfam" id="PF13240"/>
    </source>
</evidence>
<dbReference type="OrthoDB" id="2418143at2"/>
<organism evidence="3 4">
    <name type="scientific">Jeotgalicoccus aerolatus</name>
    <dbReference type="NCBI Taxonomy" id="709510"/>
    <lineage>
        <taxon>Bacteria</taxon>
        <taxon>Bacillati</taxon>
        <taxon>Bacillota</taxon>
        <taxon>Bacilli</taxon>
        <taxon>Bacillales</taxon>
        <taxon>Staphylococcaceae</taxon>
        <taxon>Jeotgalicoccus</taxon>
    </lineage>
</organism>
<evidence type="ECO:0000313" key="3">
    <source>
        <dbReference type="EMBL" id="SDK60869.1"/>
    </source>
</evidence>
<evidence type="ECO:0000313" key="4">
    <source>
        <dbReference type="Proteomes" id="UP000242700"/>
    </source>
</evidence>
<name>A0A1G9DAF1_9STAP</name>
<feature type="domain" description="Zinc-ribbon" evidence="2">
    <location>
        <begin position="4"/>
        <end position="22"/>
    </location>
</feature>
<feature type="compositionally biased region" description="Basic and acidic residues" evidence="1">
    <location>
        <begin position="68"/>
        <end position="86"/>
    </location>
</feature>
<dbReference type="RefSeq" id="WP_092599277.1">
    <property type="nucleotide sequence ID" value="NZ_FNFI01000011.1"/>
</dbReference>